<protein>
    <submittedName>
        <fullName evidence="8">Integrase arm-type DNA-binding domain-containing protein</fullName>
    </submittedName>
</protein>
<dbReference type="Gene3D" id="1.10.150.130">
    <property type="match status" value="1"/>
</dbReference>
<dbReference type="CDD" id="cd00801">
    <property type="entry name" value="INT_P4_C"/>
    <property type="match status" value="1"/>
</dbReference>
<keyword evidence="9" id="KW-1185">Reference proteome</keyword>
<reference evidence="8 9" key="1">
    <citation type="submission" date="2024-02" db="EMBL/GenBank/DDBJ databases">
        <title>The whole genome sequence of five bacterial samples isolated from Abu Dhabi Sabkha-shore region.</title>
        <authorList>
            <person name="Sudalaimuthuasari N."/>
            <person name="Sarfraz B."/>
            <person name="Tuyisabe J.D."/>
            <person name="Mugisha Ntwali L.D.M."/>
            <person name="Ali A.I.A.A."/>
            <person name="Almansoori S.Z.A."/>
            <person name="Alajami H.S.A."/>
            <person name="Almeqbaali A.A.S."/>
            <person name="Kundu B."/>
            <person name="Saeed E.E."/>
            <person name="Sukumarinath V."/>
            <person name="Mishra A.K."/>
            <person name="Hazzouri K.M."/>
            <person name="Almaskari R."/>
            <person name="Sharma A.K."/>
            <person name="Amiri K.M.A."/>
        </authorList>
    </citation>
    <scope>NUCLEOTIDE SEQUENCE [LARGE SCALE GENOMIC DNA]</scope>
    <source>
        <strain evidence="9">kcgeb_sd</strain>
    </source>
</reference>
<dbReference type="PROSITE" id="PS51900">
    <property type="entry name" value="CB"/>
    <property type="match status" value="1"/>
</dbReference>
<feature type="domain" description="Core-binding (CB)" evidence="7">
    <location>
        <begin position="88"/>
        <end position="169"/>
    </location>
</feature>
<name>A0ABZ2D2D9_9SPHN</name>
<dbReference type="Pfam" id="PF22022">
    <property type="entry name" value="Phage_int_M"/>
    <property type="match status" value="1"/>
</dbReference>
<dbReference type="InterPro" id="IPR002104">
    <property type="entry name" value="Integrase_catalytic"/>
</dbReference>
<keyword evidence="2" id="KW-0229">DNA integration</keyword>
<dbReference type="InterPro" id="IPR053876">
    <property type="entry name" value="Phage_int_M"/>
</dbReference>
<evidence type="ECO:0000259" key="7">
    <source>
        <dbReference type="PROSITE" id="PS51900"/>
    </source>
</evidence>
<dbReference type="InterPro" id="IPR011010">
    <property type="entry name" value="DNA_brk_join_enz"/>
</dbReference>
<evidence type="ECO:0000259" key="6">
    <source>
        <dbReference type="PROSITE" id="PS51898"/>
    </source>
</evidence>
<evidence type="ECO:0000256" key="5">
    <source>
        <dbReference type="PROSITE-ProRule" id="PRU01248"/>
    </source>
</evidence>
<evidence type="ECO:0000313" key="8">
    <source>
        <dbReference type="EMBL" id="WWA47081.1"/>
    </source>
</evidence>
<dbReference type="InterPro" id="IPR044068">
    <property type="entry name" value="CB"/>
</dbReference>
<dbReference type="EMBL" id="CP144918">
    <property type="protein sequence ID" value="WWA47081.1"/>
    <property type="molecule type" value="Genomic_DNA"/>
</dbReference>
<organism evidence="8 9">
    <name type="scientific">Pelagerythrobacter marensis</name>
    <dbReference type="NCBI Taxonomy" id="543877"/>
    <lineage>
        <taxon>Bacteria</taxon>
        <taxon>Pseudomonadati</taxon>
        <taxon>Pseudomonadota</taxon>
        <taxon>Alphaproteobacteria</taxon>
        <taxon>Sphingomonadales</taxon>
        <taxon>Erythrobacteraceae</taxon>
        <taxon>Pelagerythrobacter</taxon>
    </lineage>
</organism>
<gene>
    <name evidence="8" type="ORF">V5F89_12555</name>
</gene>
<dbReference type="Gene3D" id="3.30.160.390">
    <property type="entry name" value="Integrase, DNA-binding domain"/>
    <property type="match status" value="1"/>
</dbReference>
<dbReference type="InterPro" id="IPR010998">
    <property type="entry name" value="Integrase_recombinase_N"/>
</dbReference>
<dbReference type="PROSITE" id="PS51898">
    <property type="entry name" value="TYR_RECOMBINASE"/>
    <property type="match status" value="1"/>
</dbReference>
<dbReference type="Proteomes" id="UP001335183">
    <property type="component" value="Chromosome"/>
</dbReference>
<evidence type="ECO:0000313" key="9">
    <source>
        <dbReference type="Proteomes" id="UP001335183"/>
    </source>
</evidence>
<dbReference type="Gene3D" id="1.10.443.10">
    <property type="entry name" value="Intergrase catalytic core"/>
    <property type="match status" value="1"/>
</dbReference>
<evidence type="ECO:0000256" key="1">
    <source>
        <dbReference type="ARBA" id="ARBA00008857"/>
    </source>
</evidence>
<dbReference type="Pfam" id="PF00589">
    <property type="entry name" value="Phage_integrase"/>
    <property type="match status" value="1"/>
</dbReference>
<evidence type="ECO:0000256" key="4">
    <source>
        <dbReference type="ARBA" id="ARBA00023172"/>
    </source>
</evidence>
<dbReference type="PANTHER" id="PTHR30629">
    <property type="entry name" value="PROPHAGE INTEGRASE"/>
    <property type="match status" value="1"/>
</dbReference>
<dbReference type="InterPro" id="IPR013762">
    <property type="entry name" value="Integrase-like_cat_sf"/>
</dbReference>
<dbReference type="InterPro" id="IPR038488">
    <property type="entry name" value="Integrase_DNA-bd_sf"/>
</dbReference>
<dbReference type="SUPFAM" id="SSF56349">
    <property type="entry name" value="DNA breaking-rejoining enzymes"/>
    <property type="match status" value="1"/>
</dbReference>
<evidence type="ECO:0000256" key="2">
    <source>
        <dbReference type="ARBA" id="ARBA00022908"/>
    </source>
</evidence>
<proteinExistence type="inferred from homology"/>
<accession>A0ABZ2D2D9</accession>
<dbReference type="RefSeq" id="WP_338445972.1">
    <property type="nucleotide sequence ID" value="NZ_CP144918.1"/>
</dbReference>
<dbReference type="PANTHER" id="PTHR30629:SF2">
    <property type="entry name" value="PROPHAGE INTEGRASE INTS-RELATED"/>
    <property type="match status" value="1"/>
</dbReference>
<comment type="similarity">
    <text evidence="1">Belongs to the 'phage' integrase family.</text>
</comment>
<keyword evidence="4" id="KW-0233">DNA recombination</keyword>
<feature type="domain" description="Tyr recombinase" evidence="6">
    <location>
        <begin position="194"/>
        <end position="395"/>
    </location>
</feature>
<dbReference type="InterPro" id="IPR025166">
    <property type="entry name" value="Integrase_DNA_bind_dom"/>
</dbReference>
<dbReference type="GO" id="GO:0003677">
    <property type="term" value="F:DNA binding"/>
    <property type="evidence" value="ECO:0007669"/>
    <property type="project" value="UniProtKB-KW"/>
</dbReference>
<evidence type="ECO:0000256" key="3">
    <source>
        <dbReference type="ARBA" id="ARBA00023125"/>
    </source>
</evidence>
<sequence>MLTNAAAKAAGAQSRAYKLFDGGGLFLHVAPTGTKGWRLKYRWRGREKLLVLGRFPAMNLAKARMAREEAKAKLRDGVDPAAAGARLDTFDQVARAWHAIHRARWSAVHAGDVLASLERDVFPAIGARAIDAIGAAELVQLLEAIEASGRIETAKRLRQRLRQIFAFAKTRELVGDNPASELGAALAGVAVSTPHPALTDIAECRALLAACEAVPARPITRLASRFLALTAVRLEAVRGLRWSEIDWEARIWTVPAVRMKLAKAKKGEQRFDHIVPLAPAAIDVLREAAAENGYDTRSLVVDPKFIGGSPHVFPGRTPGTPIGEGALRELYIRAGYAGRHVPHGWRSSFSTILNEQLGEEWSGAIDRALAHAAMGKVEAAYNRAQMLDRRRQLFERWGALLAS</sequence>
<dbReference type="Pfam" id="PF13356">
    <property type="entry name" value="Arm-DNA-bind_3"/>
    <property type="match status" value="1"/>
</dbReference>
<keyword evidence="3 5" id="KW-0238">DNA-binding</keyword>
<dbReference type="InterPro" id="IPR050808">
    <property type="entry name" value="Phage_Integrase"/>
</dbReference>